<gene>
    <name evidence="7" type="ORF">PQJ73_27500</name>
</gene>
<protein>
    <submittedName>
        <fullName evidence="7">Response regulator</fullName>
    </submittedName>
</protein>
<dbReference type="PROSITE" id="PS50110">
    <property type="entry name" value="RESPONSE_REGULATORY"/>
    <property type="match status" value="1"/>
</dbReference>
<evidence type="ECO:0000256" key="3">
    <source>
        <dbReference type="PROSITE-ProRule" id="PRU00110"/>
    </source>
</evidence>
<dbReference type="Pfam" id="PF00072">
    <property type="entry name" value="Response_reg"/>
    <property type="match status" value="1"/>
</dbReference>
<dbReference type="PANTHER" id="PTHR45339">
    <property type="entry name" value="HYBRID SIGNAL TRANSDUCTION HISTIDINE KINASE J"/>
    <property type="match status" value="1"/>
</dbReference>
<dbReference type="Gene3D" id="1.20.120.160">
    <property type="entry name" value="HPT domain"/>
    <property type="match status" value="1"/>
</dbReference>
<dbReference type="SUPFAM" id="SSF47226">
    <property type="entry name" value="Histidine-containing phosphotransfer domain, HPT domain"/>
    <property type="match status" value="1"/>
</dbReference>
<name>A0ABT5JIV5_RHOTP</name>
<evidence type="ECO:0000313" key="7">
    <source>
        <dbReference type="EMBL" id="MDC7789443.1"/>
    </source>
</evidence>
<dbReference type="InterPro" id="IPR001789">
    <property type="entry name" value="Sig_transdc_resp-reg_receiver"/>
</dbReference>
<dbReference type="SUPFAM" id="SSF52172">
    <property type="entry name" value="CheY-like"/>
    <property type="match status" value="1"/>
</dbReference>
<dbReference type="Gene3D" id="3.40.50.2300">
    <property type="match status" value="1"/>
</dbReference>
<evidence type="ECO:0000256" key="4">
    <source>
        <dbReference type="PROSITE-ProRule" id="PRU00169"/>
    </source>
</evidence>
<dbReference type="InterPro" id="IPR011006">
    <property type="entry name" value="CheY-like_superfamily"/>
</dbReference>
<accession>A0ABT5JIV5</accession>
<dbReference type="EMBL" id="JAQQLI010000073">
    <property type="protein sequence ID" value="MDC7789443.1"/>
    <property type="molecule type" value="Genomic_DNA"/>
</dbReference>
<dbReference type="PROSITE" id="PS50894">
    <property type="entry name" value="HPT"/>
    <property type="match status" value="1"/>
</dbReference>
<reference evidence="7" key="2">
    <citation type="submission" date="2023-02" db="EMBL/GenBank/DDBJ databases">
        <authorList>
            <person name="Rayyan A."/>
            <person name="Meyer T."/>
            <person name="Kyndt J.A."/>
        </authorList>
    </citation>
    <scope>NUCLEOTIDE SEQUENCE</scope>
    <source>
        <strain evidence="7">DSM 9987</strain>
    </source>
</reference>
<feature type="non-terminal residue" evidence="7">
    <location>
        <position position="1"/>
    </location>
</feature>
<dbReference type="PANTHER" id="PTHR45339:SF3">
    <property type="entry name" value="HISTIDINE KINASE"/>
    <property type="match status" value="1"/>
</dbReference>
<evidence type="ECO:0000256" key="2">
    <source>
        <dbReference type="ARBA" id="ARBA00023012"/>
    </source>
</evidence>
<comment type="caution">
    <text evidence="7">The sequence shown here is derived from an EMBL/GenBank/DDBJ whole genome shotgun (WGS) entry which is preliminary data.</text>
</comment>
<sequence>GARAGPAAGAAPPPPLQRRLRVLVAEDTPANQLVARSMLEKMGHRVQVVADGEEAVTAATTGSFDLVLMDVQMPNVDGYEATRRLRAAGGAAAQLPIVALTAFAQLLDRDKALATGMNDYLAKPFRFAELAAAIERVMAGRPDAPAQPDTDAEGRPEIEADVLAELRGAVGDERFQRLCRQFADDARQSLTTINSGLAEGDITAIRRSAHTLAGLFGQFGAVSAAEAARRVEAAADGDVPGCAAALSARADVALCAVCRWGQTATPESGVADRAEA</sequence>
<keyword evidence="2" id="KW-0902">Two-component regulatory system</keyword>
<feature type="domain" description="Response regulatory" evidence="5">
    <location>
        <begin position="21"/>
        <end position="138"/>
    </location>
</feature>
<keyword evidence="8" id="KW-1185">Reference proteome</keyword>
<dbReference type="InterPro" id="IPR008207">
    <property type="entry name" value="Sig_transdc_His_kin_Hpt_dom"/>
</dbReference>
<organism evidence="7 8">
    <name type="scientific">Rhodoplanes tepidamans</name>
    <name type="common">Rhodoplanes cryptolactis</name>
    <dbReference type="NCBI Taxonomy" id="200616"/>
    <lineage>
        <taxon>Bacteria</taxon>
        <taxon>Pseudomonadati</taxon>
        <taxon>Pseudomonadota</taxon>
        <taxon>Alphaproteobacteria</taxon>
        <taxon>Hyphomicrobiales</taxon>
        <taxon>Nitrobacteraceae</taxon>
        <taxon>Rhodoplanes</taxon>
    </lineage>
</organism>
<dbReference type="RefSeq" id="WP_272780268.1">
    <property type="nucleotide sequence ID" value="NZ_JAQQLI010000073.1"/>
</dbReference>
<keyword evidence="1 4" id="KW-0597">Phosphoprotein</keyword>
<evidence type="ECO:0000313" key="8">
    <source>
        <dbReference type="Proteomes" id="UP001165652"/>
    </source>
</evidence>
<dbReference type="InterPro" id="IPR036641">
    <property type="entry name" value="HPT_dom_sf"/>
</dbReference>
<evidence type="ECO:0000256" key="1">
    <source>
        <dbReference type="ARBA" id="ARBA00022553"/>
    </source>
</evidence>
<dbReference type="CDD" id="cd17546">
    <property type="entry name" value="REC_hyHK_CKI1_RcsC-like"/>
    <property type="match status" value="1"/>
</dbReference>
<feature type="domain" description="HPt" evidence="6">
    <location>
        <begin position="171"/>
        <end position="260"/>
    </location>
</feature>
<feature type="modified residue" description="4-aspartylphosphate" evidence="4">
    <location>
        <position position="70"/>
    </location>
</feature>
<dbReference type="Proteomes" id="UP001165652">
    <property type="component" value="Unassembled WGS sequence"/>
</dbReference>
<dbReference type="SMART" id="SM00448">
    <property type="entry name" value="REC"/>
    <property type="match status" value="1"/>
</dbReference>
<reference evidence="7" key="1">
    <citation type="journal article" date="2023" name="Microbiol Resour">
        <title>Genome Sequences of Rhodoplanes serenus and Two Thermotolerant Strains, Rhodoplanes tepidamans and 'Rhodoplanes cryptolactis,' Further Refine the Genus.</title>
        <authorList>
            <person name="Rayyan A.A."/>
            <person name="Kyndt J.A."/>
        </authorList>
    </citation>
    <scope>NUCLEOTIDE SEQUENCE</scope>
    <source>
        <strain evidence="7">DSM 9987</strain>
    </source>
</reference>
<proteinExistence type="predicted"/>
<evidence type="ECO:0000259" key="6">
    <source>
        <dbReference type="PROSITE" id="PS50894"/>
    </source>
</evidence>
<dbReference type="Pfam" id="PF01627">
    <property type="entry name" value="Hpt"/>
    <property type="match status" value="1"/>
</dbReference>
<evidence type="ECO:0000259" key="5">
    <source>
        <dbReference type="PROSITE" id="PS50110"/>
    </source>
</evidence>
<feature type="modified residue" description="Phosphohistidine" evidence="3">
    <location>
        <position position="210"/>
    </location>
</feature>